<dbReference type="AlphaFoldDB" id="A0A7E4V3W6"/>
<evidence type="ECO:0000313" key="1">
    <source>
        <dbReference type="Proteomes" id="UP000492821"/>
    </source>
</evidence>
<keyword evidence="1" id="KW-1185">Reference proteome</keyword>
<reference evidence="1" key="1">
    <citation type="journal article" date="2013" name="Genetics">
        <title>The draft genome and transcriptome of Panagrellus redivivus are shaped by the harsh demands of a free-living lifestyle.</title>
        <authorList>
            <person name="Srinivasan J."/>
            <person name="Dillman A.R."/>
            <person name="Macchietto M.G."/>
            <person name="Heikkinen L."/>
            <person name="Lakso M."/>
            <person name="Fracchia K.M."/>
            <person name="Antoshechkin I."/>
            <person name="Mortazavi A."/>
            <person name="Wong G."/>
            <person name="Sternberg P.W."/>
        </authorList>
    </citation>
    <scope>NUCLEOTIDE SEQUENCE [LARGE SCALE GENOMIC DNA]</scope>
    <source>
        <strain evidence="1">MT8872</strain>
    </source>
</reference>
<name>A0A7E4V3W6_PANRE</name>
<dbReference type="WBParaSite" id="Pan_g15781.t1">
    <property type="protein sequence ID" value="Pan_g15781.t1"/>
    <property type="gene ID" value="Pan_g15781"/>
</dbReference>
<reference evidence="2" key="2">
    <citation type="submission" date="2020-10" db="UniProtKB">
        <authorList>
            <consortium name="WormBaseParasite"/>
        </authorList>
    </citation>
    <scope>IDENTIFICATION</scope>
</reference>
<sequence>MASTLKPHLFFEMMAMFVEASEKRRSRSPSYAWNFDSPSNICAFAMSSQHAYKIVAYLLKNVLKEVADFYNKCVVFNDNSFKLHPLSFHMSESHHIRALMRIAGQYCHAAFDTDVVLFWPAPADWHQPIYEGLSSNEVISSTTALHYPYVIEAVDRSRAVHDSISLPTSHLFLSPKLRYVKNGMVKTLYVNSIRRMHPRFFSSWDGIKIERIVMLDKLGMVLRRDVLHPHCPDKNYLKELHMKQPIVVESVILMLKRHKFLQAIEIRNALFRPPKRFTYEEILAEIQKKTDALWKAIVNHPGTEITVRCTWTFCRFEVPNRLNTVRGILSSEYVSQKEYDFVRCKLMKTVDSKTLEVNFAI</sequence>
<proteinExistence type="predicted"/>
<evidence type="ECO:0000313" key="2">
    <source>
        <dbReference type="WBParaSite" id="Pan_g15781.t1"/>
    </source>
</evidence>
<organism evidence="1 2">
    <name type="scientific">Panagrellus redivivus</name>
    <name type="common">Microworm</name>
    <dbReference type="NCBI Taxonomy" id="6233"/>
    <lineage>
        <taxon>Eukaryota</taxon>
        <taxon>Metazoa</taxon>
        <taxon>Ecdysozoa</taxon>
        <taxon>Nematoda</taxon>
        <taxon>Chromadorea</taxon>
        <taxon>Rhabditida</taxon>
        <taxon>Tylenchina</taxon>
        <taxon>Panagrolaimomorpha</taxon>
        <taxon>Panagrolaimoidea</taxon>
        <taxon>Panagrolaimidae</taxon>
        <taxon>Panagrellus</taxon>
    </lineage>
</organism>
<dbReference type="Proteomes" id="UP000492821">
    <property type="component" value="Unassembled WGS sequence"/>
</dbReference>
<protein>
    <submittedName>
        <fullName evidence="2">Nucleotid_trans domain-containing protein</fullName>
    </submittedName>
</protein>
<accession>A0A7E4V3W6</accession>